<feature type="compositionally biased region" description="Acidic residues" evidence="1">
    <location>
        <begin position="7"/>
        <end position="17"/>
    </location>
</feature>
<evidence type="ECO:0000313" key="4">
    <source>
        <dbReference type="Proteomes" id="UP000681720"/>
    </source>
</evidence>
<name>A0A8S3CVJ5_9BILA</name>
<comment type="caution">
    <text evidence="2">The sequence shown here is derived from an EMBL/GenBank/DDBJ whole genome shotgun (WGS) entry which is preliminary data.</text>
</comment>
<dbReference type="Proteomes" id="UP000681967">
    <property type="component" value="Unassembled WGS sequence"/>
</dbReference>
<accession>A0A8S3CVJ5</accession>
<sequence>MDSRSEDDVEKEIDEVYSSEGVGCAD</sequence>
<evidence type="ECO:0000256" key="1">
    <source>
        <dbReference type="SAM" id="MobiDB-lite"/>
    </source>
</evidence>
<dbReference type="EMBL" id="CAJOBJ010190697">
    <property type="protein sequence ID" value="CAF4952401.1"/>
    <property type="molecule type" value="Genomic_DNA"/>
</dbReference>
<evidence type="ECO:0000313" key="3">
    <source>
        <dbReference type="EMBL" id="CAF4964830.1"/>
    </source>
</evidence>
<reference evidence="2" key="1">
    <citation type="submission" date="2021-02" db="EMBL/GenBank/DDBJ databases">
        <authorList>
            <person name="Nowell W R."/>
        </authorList>
    </citation>
    <scope>NUCLEOTIDE SEQUENCE</scope>
</reference>
<protein>
    <submittedName>
        <fullName evidence="2">Uncharacterized protein</fullName>
    </submittedName>
</protein>
<dbReference type="EMBL" id="CAJOBH010191291">
    <property type="protein sequence ID" value="CAF4964830.1"/>
    <property type="molecule type" value="Genomic_DNA"/>
</dbReference>
<gene>
    <name evidence="3" type="ORF">BYL167_LOCUS54403</name>
    <name evidence="2" type="ORF">GIL414_LOCUS54399</name>
</gene>
<feature type="non-terminal residue" evidence="2">
    <location>
        <position position="26"/>
    </location>
</feature>
<proteinExistence type="predicted"/>
<feature type="region of interest" description="Disordered" evidence="1">
    <location>
        <begin position="1"/>
        <end position="26"/>
    </location>
</feature>
<dbReference type="Proteomes" id="UP000681720">
    <property type="component" value="Unassembled WGS sequence"/>
</dbReference>
<dbReference type="AlphaFoldDB" id="A0A8S3CVJ5"/>
<evidence type="ECO:0000313" key="2">
    <source>
        <dbReference type="EMBL" id="CAF4952401.1"/>
    </source>
</evidence>
<organism evidence="2 4">
    <name type="scientific">Rotaria magnacalcarata</name>
    <dbReference type="NCBI Taxonomy" id="392030"/>
    <lineage>
        <taxon>Eukaryota</taxon>
        <taxon>Metazoa</taxon>
        <taxon>Spiralia</taxon>
        <taxon>Gnathifera</taxon>
        <taxon>Rotifera</taxon>
        <taxon>Eurotatoria</taxon>
        <taxon>Bdelloidea</taxon>
        <taxon>Philodinida</taxon>
        <taxon>Philodinidae</taxon>
        <taxon>Rotaria</taxon>
    </lineage>
</organism>